<evidence type="ECO:0000313" key="2">
    <source>
        <dbReference type="EMBL" id="KAG2422117.1"/>
    </source>
</evidence>
<comment type="caution">
    <text evidence="2">The sequence shown here is derived from an EMBL/GenBank/DDBJ whole genome shotgun (WGS) entry which is preliminary data.</text>
</comment>
<dbReference type="AlphaFoldDB" id="A0A835SCE6"/>
<evidence type="ECO:0000256" key="1">
    <source>
        <dbReference type="SAM" id="MobiDB-lite"/>
    </source>
</evidence>
<feature type="region of interest" description="Disordered" evidence="1">
    <location>
        <begin position="515"/>
        <end position="558"/>
    </location>
</feature>
<name>A0A835SCE6_CHLIN</name>
<dbReference type="EMBL" id="JAEHOC010000204">
    <property type="protein sequence ID" value="KAG2422117.1"/>
    <property type="molecule type" value="Genomic_DNA"/>
</dbReference>
<dbReference type="SUPFAM" id="SSF56112">
    <property type="entry name" value="Protein kinase-like (PK-like)"/>
    <property type="match status" value="1"/>
</dbReference>
<reference evidence="2" key="1">
    <citation type="journal article" date="2020" name="bioRxiv">
        <title>Comparative genomics of Chlamydomonas.</title>
        <authorList>
            <person name="Craig R.J."/>
            <person name="Hasan A.R."/>
            <person name="Ness R.W."/>
            <person name="Keightley P.D."/>
        </authorList>
    </citation>
    <scope>NUCLEOTIDE SEQUENCE</scope>
    <source>
        <strain evidence="2">SAG 7.73</strain>
    </source>
</reference>
<feature type="compositionally biased region" description="Gly residues" evidence="1">
    <location>
        <begin position="483"/>
        <end position="502"/>
    </location>
</feature>
<accession>A0A835SCE6</accession>
<gene>
    <name evidence="2" type="ORF">HXX76_016272</name>
</gene>
<organism evidence="2 3">
    <name type="scientific">Chlamydomonas incerta</name>
    <dbReference type="NCBI Taxonomy" id="51695"/>
    <lineage>
        <taxon>Eukaryota</taxon>
        <taxon>Viridiplantae</taxon>
        <taxon>Chlorophyta</taxon>
        <taxon>core chlorophytes</taxon>
        <taxon>Chlorophyceae</taxon>
        <taxon>CS clade</taxon>
        <taxon>Chlamydomonadales</taxon>
        <taxon>Chlamydomonadaceae</taxon>
        <taxon>Chlamydomonas</taxon>
    </lineage>
</organism>
<evidence type="ECO:0000313" key="3">
    <source>
        <dbReference type="Proteomes" id="UP000650467"/>
    </source>
</evidence>
<proteinExistence type="predicted"/>
<evidence type="ECO:0008006" key="4">
    <source>
        <dbReference type="Google" id="ProtNLM"/>
    </source>
</evidence>
<feature type="region of interest" description="Disordered" evidence="1">
    <location>
        <begin position="474"/>
        <end position="502"/>
    </location>
</feature>
<keyword evidence="3" id="KW-1185">Reference proteome</keyword>
<dbReference type="InterPro" id="IPR011009">
    <property type="entry name" value="Kinase-like_dom_sf"/>
</dbReference>
<dbReference type="Proteomes" id="UP000650467">
    <property type="component" value="Unassembled WGS sequence"/>
</dbReference>
<feature type="compositionally biased region" description="Gly residues" evidence="1">
    <location>
        <begin position="515"/>
        <end position="550"/>
    </location>
</feature>
<dbReference type="OrthoDB" id="541471at2759"/>
<sequence length="612" mass="63851">MEQEQRRYELNGAGSQLQRQLEALPSPSDMADSNRWSQEQNHELFRCFRPTAGFGPTRALPVALYDPVLDTLVELFGAALKGGGDVGSSSSSSGGGGGADGVPLSNADCELASRLCEAMAESFAHEAARMAAFNEVFRGYLCEHIETHHPSRNWKFGPDGGSLLCQVGGPEGTTWLPVYIQEVKTEIGYSGDPYFKGQRRYQLDLTNPQLAAAVEHTVLPALFVELVGPHLRVSALASPADATVVCEPLTPYLHLFNMLRCQPDHMVRVALVLRALKSGIGLLLDACGRLQQPTAAAVPAPAAPAPASASEYSDTAVPRVEVPLRDQALQLPYPLRPGSGYRDVRPIGAGVYHPLYFAVLDGDGGNSSRAVAVKFARMSADALRVHRAWAAAGLAPEVVSTRRLPCGLIMLVMELLAPEDGWVMFYSLPPRRQQQLHGAVVAALARAHAVVVDADRGLCGVHADMRQANVMVRLPPPREDADGGGGGGSGGSGSGAAGRGVAAGGEGGGGGVAAGGGAPGGSGRDAGGGGGAAGGGGGEDAAGGGSGGGSQPQQQQVAQQVRFVDLDWAGLVGHTRLPAFARMRLQGYGCGCAVTQEYDRALWNWEWVFGPM</sequence>
<protein>
    <recommendedName>
        <fullName evidence="4">Protein kinase domain-containing protein</fullName>
    </recommendedName>
</protein>